<dbReference type="Gene3D" id="3.10.450.530">
    <property type="entry name" value="Ribonuclease toxin, BrnT, of type II toxin-antitoxin system"/>
    <property type="match status" value="1"/>
</dbReference>
<sequence length="90" mass="10664">MQIAFDPRKNERNIRERGLSFEQAADFDFETATTFPEMRNGQLRLVSVGYLYRRLHLICYIETEDGIRVISFRKANDREARKYGKEKTAD</sequence>
<evidence type="ECO:0008006" key="3">
    <source>
        <dbReference type="Google" id="ProtNLM"/>
    </source>
</evidence>
<keyword evidence="2" id="KW-1185">Reference proteome</keyword>
<dbReference type="RefSeq" id="WP_050058281.1">
    <property type="nucleotide sequence ID" value="NZ_JACHEK010000009.1"/>
</dbReference>
<dbReference type="Proteomes" id="UP000538666">
    <property type="component" value="Unassembled WGS sequence"/>
</dbReference>
<dbReference type="InterPro" id="IPR007460">
    <property type="entry name" value="BrnT_toxin"/>
</dbReference>
<gene>
    <name evidence="1" type="ORF">HNQ77_004236</name>
</gene>
<dbReference type="InterPro" id="IPR038573">
    <property type="entry name" value="BrnT_sf"/>
</dbReference>
<dbReference type="AlphaFoldDB" id="A0A841K7K8"/>
<dbReference type="EMBL" id="JACHEK010000009">
    <property type="protein sequence ID" value="MBB6146264.1"/>
    <property type="molecule type" value="Genomic_DNA"/>
</dbReference>
<evidence type="ECO:0000313" key="1">
    <source>
        <dbReference type="EMBL" id="MBB6146264.1"/>
    </source>
</evidence>
<proteinExistence type="predicted"/>
<protein>
    <recommendedName>
        <fullName evidence="3">BrnT family toxin</fullName>
    </recommendedName>
</protein>
<dbReference type="Pfam" id="PF04365">
    <property type="entry name" value="BrnT_toxin"/>
    <property type="match status" value="1"/>
</dbReference>
<name>A0A841K7K8_9BACT</name>
<evidence type="ECO:0000313" key="2">
    <source>
        <dbReference type="Proteomes" id="UP000538666"/>
    </source>
</evidence>
<dbReference type="OrthoDB" id="9798158at2"/>
<accession>A0A841K7K8</accession>
<organism evidence="1 2">
    <name type="scientific">Silvibacterium bohemicum</name>
    <dbReference type="NCBI Taxonomy" id="1577686"/>
    <lineage>
        <taxon>Bacteria</taxon>
        <taxon>Pseudomonadati</taxon>
        <taxon>Acidobacteriota</taxon>
        <taxon>Terriglobia</taxon>
        <taxon>Terriglobales</taxon>
        <taxon>Acidobacteriaceae</taxon>
        <taxon>Silvibacterium</taxon>
    </lineage>
</organism>
<reference evidence="1 2" key="1">
    <citation type="submission" date="2020-08" db="EMBL/GenBank/DDBJ databases">
        <title>Genomic Encyclopedia of Type Strains, Phase IV (KMG-IV): sequencing the most valuable type-strain genomes for metagenomic binning, comparative biology and taxonomic classification.</title>
        <authorList>
            <person name="Goeker M."/>
        </authorList>
    </citation>
    <scope>NUCLEOTIDE SEQUENCE [LARGE SCALE GENOMIC DNA]</scope>
    <source>
        <strain evidence="1 2">DSM 103733</strain>
    </source>
</reference>
<comment type="caution">
    <text evidence="1">The sequence shown here is derived from an EMBL/GenBank/DDBJ whole genome shotgun (WGS) entry which is preliminary data.</text>
</comment>